<accession>A0A023C132</accession>
<evidence type="ECO:0000313" key="1">
    <source>
        <dbReference type="EMBL" id="EZH76011.1"/>
    </source>
</evidence>
<dbReference type="EMBL" id="AQRA01000001">
    <property type="protein sequence ID" value="EZH76011.1"/>
    <property type="molecule type" value="Genomic_DNA"/>
</dbReference>
<evidence type="ECO:0000313" key="2">
    <source>
        <dbReference type="Proteomes" id="UP000023541"/>
    </source>
</evidence>
<dbReference type="Pfam" id="PF08002">
    <property type="entry name" value="DUF1697"/>
    <property type="match status" value="1"/>
</dbReference>
<name>A0A023C132_9FLAO</name>
<gene>
    <name evidence="1" type="ORF">ATO12_04270</name>
</gene>
<comment type="caution">
    <text evidence="1">The sequence shown here is derived from an EMBL/GenBank/DDBJ whole genome shotgun (WGS) entry which is preliminary data.</text>
</comment>
<dbReference type="InterPro" id="IPR012545">
    <property type="entry name" value="DUF1697"/>
</dbReference>
<dbReference type="PANTHER" id="PTHR36439:SF1">
    <property type="entry name" value="DUF1697 DOMAIN-CONTAINING PROTEIN"/>
    <property type="match status" value="1"/>
</dbReference>
<dbReference type="STRING" id="1317122.ATO12_04270"/>
<dbReference type="AlphaFoldDB" id="A0A023C132"/>
<keyword evidence="2" id="KW-1185">Reference proteome</keyword>
<dbReference type="SUPFAM" id="SSF160379">
    <property type="entry name" value="SP0830-like"/>
    <property type="match status" value="1"/>
</dbReference>
<evidence type="ECO:0008006" key="3">
    <source>
        <dbReference type="Google" id="ProtNLM"/>
    </source>
</evidence>
<dbReference type="Gene3D" id="3.30.70.1280">
    <property type="entry name" value="SP0830-like domains"/>
    <property type="match status" value="1"/>
</dbReference>
<dbReference type="PIRSF" id="PIRSF008502">
    <property type="entry name" value="UCP008502"/>
    <property type="match status" value="1"/>
</dbReference>
<dbReference type="PANTHER" id="PTHR36439">
    <property type="entry name" value="BLL4334 PROTEIN"/>
    <property type="match status" value="1"/>
</dbReference>
<organism evidence="1 2">
    <name type="scientific">Aquimarina atlantica</name>
    <dbReference type="NCBI Taxonomy" id="1317122"/>
    <lineage>
        <taxon>Bacteria</taxon>
        <taxon>Pseudomonadati</taxon>
        <taxon>Bacteroidota</taxon>
        <taxon>Flavobacteriia</taxon>
        <taxon>Flavobacteriales</taxon>
        <taxon>Flavobacteriaceae</taxon>
        <taxon>Aquimarina</taxon>
    </lineage>
</organism>
<sequence length="182" mass="21092">MNRYVAFLRGINVSGHHKVPMADLRKEMEKLNFEKVITILNSGNIIFDSTESDVKSLEKIMSDHLEKTFGFLIPTIVRTSETICHLLDKDPFKDILVTKDIRLYVSFLQEDLETDLQLPWASDNNAFKIIDKIDKTIVSVLDLSITKTPKGMEVLERYYGKQITTRNWNTIKRIEKKLKTNS</sequence>
<dbReference type="Proteomes" id="UP000023541">
    <property type="component" value="Unassembled WGS sequence"/>
</dbReference>
<reference evidence="1 2" key="1">
    <citation type="submission" date="2014-04" db="EMBL/GenBank/DDBJ databases">
        <title>Aquimarina sp. 22II-S11-z7 Genome Sequencing.</title>
        <authorList>
            <person name="Lai Q."/>
        </authorList>
    </citation>
    <scope>NUCLEOTIDE SEQUENCE [LARGE SCALE GENOMIC DNA]</scope>
    <source>
        <strain evidence="1 2">22II-S11-z7</strain>
    </source>
</reference>
<proteinExistence type="predicted"/>
<protein>
    <recommendedName>
        <fullName evidence="3">DUF1697 domain-containing protein</fullName>
    </recommendedName>
</protein>
<dbReference type="RefSeq" id="WP_051575599.1">
    <property type="nucleotide sequence ID" value="NZ_AQRA01000001.1"/>
</dbReference>
<dbReference type="eggNOG" id="COG3797">
    <property type="taxonomic scope" value="Bacteria"/>
</dbReference>
<dbReference type="OrthoDB" id="9806494at2"/>